<keyword evidence="2" id="KW-1185">Reference proteome</keyword>
<gene>
    <name evidence="1" type="ORF">L211DRAFT_841346</name>
</gene>
<name>A0A3N4LD86_9PEZI</name>
<dbReference type="AlphaFoldDB" id="A0A3N4LD86"/>
<dbReference type="Proteomes" id="UP000267821">
    <property type="component" value="Unassembled WGS sequence"/>
</dbReference>
<evidence type="ECO:0000313" key="2">
    <source>
        <dbReference type="Proteomes" id="UP000267821"/>
    </source>
</evidence>
<accession>A0A3N4LD86</accession>
<protein>
    <submittedName>
        <fullName evidence="1">Uncharacterized protein</fullName>
    </submittedName>
</protein>
<sequence>MHKCGLASWYGVEVNLRVMAGVEEARAGRWGMDVGSAGRYMTAKGGADTEKEVKKVGPDWIPEDILEGVVEKKSWVGREVMSLVVKDKM</sequence>
<proteinExistence type="predicted"/>
<evidence type="ECO:0000313" key="1">
    <source>
        <dbReference type="EMBL" id="RPB20840.1"/>
    </source>
</evidence>
<dbReference type="EMBL" id="ML121567">
    <property type="protein sequence ID" value="RPB20840.1"/>
    <property type="molecule type" value="Genomic_DNA"/>
</dbReference>
<organism evidence="1 2">
    <name type="scientific">Terfezia boudieri ATCC MYA-4762</name>
    <dbReference type="NCBI Taxonomy" id="1051890"/>
    <lineage>
        <taxon>Eukaryota</taxon>
        <taxon>Fungi</taxon>
        <taxon>Dikarya</taxon>
        <taxon>Ascomycota</taxon>
        <taxon>Pezizomycotina</taxon>
        <taxon>Pezizomycetes</taxon>
        <taxon>Pezizales</taxon>
        <taxon>Pezizaceae</taxon>
        <taxon>Terfezia</taxon>
    </lineage>
</organism>
<reference evidence="1 2" key="1">
    <citation type="journal article" date="2018" name="Nat. Ecol. Evol.">
        <title>Pezizomycetes genomes reveal the molecular basis of ectomycorrhizal truffle lifestyle.</title>
        <authorList>
            <person name="Murat C."/>
            <person name="Payen T."/>
            <person name="Noel B."/>
            <person name="Kuo A."/>
            <person name="Morin E."/>
            <person name="Chen J."/>
            <person name="Kohler A."/>
            <person name="Krizsan K."/>
            <person name="Balestrini R."/>
            <person name="Da Silva C."/>
            <person name="Montanini B."/>
            <person name="Hainaut M."/>
            <person name="Levati E."/>
            <person name="Barry K.W."/>
            <person name="Belfiori B."/>
            <person name="Cichocki N."/>
            <person name="Clum A."/>
            <person name="Dockter R.B."/>
            <person name="Fauchery L."/>
            <person name="Guy J."/>
            <person name="Iotti M."/>
            <person name="Le Tacon F."/>
            <person name="Lindquist E.A."/>
            <person name="Lipzen A."/>
            <person name="Malagnac F."/>
            <person name="Mello A."/>
            <person name="Molinier V."/>
            <person name="Miyauchi S."/>
            <person name="Poulain J."/>
            <person name="Riccioni C."/>
            <person name="Rubini A."/>
            <person name="Sitrit Y."/>
            <person name="Splivallo R."/>
            <person name="Traeger S."/>
            <person name="Wang M."/>
            <person name="Zifcakova L."/>
            <person name="Wipf D."/>
            <person name="Zambonelli A."/>
            <person name="Paolocci F."/>
            <person name="Nowrousian M."/>
            <person name="Ottonello S."/>
            <person name="Baldrian P."/>
            <person name="Spatafora J.W."/>
            <person name="Henrissat B."/>
            <person name="Nagy L.G."/>
            <person name="Aury J.M."/>
            <person name="Wincker P."/>
            <person name="Grigoriev I.V."/>
            <person name="Bonfante P."/>
            <person name="Martin F.M."/>
        </authorList>
    </citation>
    <scope>NUCLEOTIDE SEQUENCE [LARGE SCALE GENOMIC DNA]</scope>
    <source>
        <strain evidence="1 2">ATCC MYA-4762</strain>
    </source>
</reference>
<dbReference type="InParanoid" id="A0A3N4LD86"/>